<gene>
    <name evidence="2" type="ORF">BCR39DRAFT_525666</name>
</gene>
<dbReference type="AlphaFoldDB" id="A0A1Y2BAG7"/>
<evidence type="ECO:0000313" key="3">
    <source>
        <dbReference type="Proteomes" id="UP000193986"/>
    </source>
</evidence>
<feature type="compositionally biased region" description="Low complexity" evidence="1">
    <location>
        <begin position="47"/>
        <end position="64"/>
    </location>
</feature>
<feature type="region of interest" description="Disordered" evidence="1">
    <location>
        <begin position="45"/>
        <end position="64"/>
    </location>
</feature>
<name>A0A1Y2BAG7_9TREE</name>
<reference evidence="2 3" key="1">
    <citation type="submission" date="2016-07" db="EMBL/GenBank/DDBJ databases">
        <title>Pervasive Adenine N6-methylation of Active Genes in Fungi.</title>
        <authorList>
            <consortium name="DOE Joint Genome Institute"/>
            <person name="Mondo S.J."/>
            <person name="Dannebaum R.O."/>
            <person name="Kuo R.C."/>
            <person name="Labutti K."/>
            <person name="Haridas S."/>
            <person name="Kuo A."/>
            <person name="Salamov A."/>
            <person name="Ahrendt S.R."/>
            <person name="Lipzen A."/>
            <person name="Sullivan W."/>
            <person name="Andreopoulos W.B."/>
            <person name="Clum A."/>
            <person name="Lindquist E."/>
            <person name="Daum C."/>
            <person name="Ramamoorthy G.K."/>
            <person name="Gryganskyi A."/>
            <person name="Culley D."/>
            <person name="Magnuson J.K."/>
            <person name="James T.Y."/>
            <person name="O'Malley M.A."/>
            <person name="Stajich J.E."/>
            <person name="Spatafora J.W."/>
            <person name="Visel A."/>
            <person name="Grigoriev I.V."/>
        </authorList>
    </citation>
    <scope>NUCLEOTIDE SEQUENCE [LARGE SCALE GENOMIC DNA]</scope>
    <source>
        <strain evidence="2 3">68-887.2</strain>
    </source>
</reference>
<dbReference type="Proteomes" id="UP000193986">
    <property type="component" value="Unassembled WGS sequence"/>
</dbReference>
<sequence length="692" mass="78811">MRLYSPRWASLPVSVVSNIVSRLPVRSAPHPHPLRRNVKPTIYLHQPDVSHPSSSSSPDQNPSPYDDISSFGIFLTRIKGCPWSRRLLMRAHMVLDRFDTPTQSIGGWKRSEVYSKFLNTYIDSIEKMKQMEVGQRGTKGEVQRRRVERKMQSILERQVEEGIELTATVFEDLLRVLINMPGMAKPIVDKVLERLGEAPGHLTLLRMIADEPKSQADMKSLIQQTMSPRGKEWSGEAWDIFQFSQIQRGNLSAAFDTLHEYRSSPHPEPDILVQMANRILYSWMERRPNARHGDRDFPNKVAEALSEHFGGIEELPREFVTIWTRAERLSRNHEKADKLDHLLLSKRRLTLKKHPRSAVACGAYLEQLRFTADGTTTAYEAARDVFALVPPPHQHTPSLLNSLLRLTLHSTDRPVSSTELPLVLTILRLFQDHLVPAKCNFATIDTTVTGLIKIWRLTSYNTQLDLFPRELRDEAKRCGSGNQSTSKRWRMKSRISPQEWQLFTKVLDSIEREQQPSTITSSIKQLPMSDREARITSSSHTLPSSVNQSFKRNKLQDHPTLNEYITVRCTPSKLPLEPLMVLVERWIKAFMRASSTTTSTPYGTDEDLEKDFAETMMSVREGIGLPIGKKALRIMRRAQAASKVKVKSRFKKSKAVVTARDRSGTKSELATAALVTVVSDEAKGMTKSEEHK</sequence>
<proteinExistence type="predicted"/>
<evidence type="ECO:0000313" key="2">
    <source>
        <dbReference type="EMBL" id="ORY31842.1"/>
    </source>
</evidence>
<organism evidence="2 3">
    <name type="scientific">Naematelia encephala</name>
    <dbReference type="NCBI Taxonomy" id="71784"/>
    <lineage>
        <taxon>Eukaryota</taxon>
        <taxon>Fungi</taxon>
        <taxon>Dikarya</taxon>
        <taxon>Basidiomycota</taxon>
        <taxon>Agaricomycotina</taxon>
        <taxon>Tremellomycetes</taxon>
        <taxon>Tremellales</taxon>
        <taxon>Naemateliaceae</taxon>
        <taxon>Naematelia</taxon>
    </lineage>
</organism>
<keyword evidence="3" id="KW-1185">Reference proteome</keyword>
<evidence type="ECO:0000256" key="1">
    <source>
        <dbReference type="SAM" id="MobiDB-lite"/>
    </source>
</evidence>
<protein>
    <submittedName>
        <fullName evidence="2">Uncharacterized protein</fullName>
    </submittedName>
</protein>
<dbReference type="EMBL" id="MCFC01000013">
    <property type="protein sequence ID" value="ORY31842.1"/>
    <property type="molecule type" value="Genomic_DNA"/>
</dbReference>
<dbReference type="InParanoid" id="A0A1Y2BAG7"/>
<accession>A0A1Y2BAG7</accession>
<comment type="caution">
    <text evidence="2">The sequence shown here is derived from an EMBL/GenBank/DDBJ whole genome shotgun (WGS) entry which is preliminary data.</text>
</comment>